<protein>
    <submittedName>
        <fullName evidence="1">Putative dehydrogenase</fullName>
    </submittedName>
</protein>
<accession>A0A840UQK7</accession>
<keyword evidence="2" id="KW-1185">Reference proteome</keyword>
<evidence type="ECO:0000313" key="1">
    <source>
        <dbReference type="EMBL" id="MBB5348072.1"/>
    </source>
</evidence>
<sequence>MQFNAFVDRVIGGGEPLIAFEQLMNVTLASFAAVTSAKEGRVVEVEGV</sequence>
<dbReference type="EMBL" id="JACHEO010000008">
    <property type="protein sequence ID" value="MBB5348072.1"/>
    <property type="molecule type" value="Genomic_DNA"/>
</dbReference>
<name>A0A840UQK7_9BACT</name>
<evidence type="ECO:0000313" key="2">
    <source>
        <dbReference type="Proteomes" id="UP000539642"/>
    </source>
</evidence>
<dbReference type="Gene3D" id="3.30.360.10">
    <property type="entry name" value="Dihydrodipicolinate Reductase, domain 2"/>
    <property type="match status" value="1"/>
</dbReference>
<comment type="caution">
    <text evidence="1">The sequence shown here is derived from an EMBL/GenBank/DDBJ whole genome shotgun (WGS) entry which is preliminary data.</text>
</comment>
<dbReference type="Proteomes" id="UP000539642">
    <property type="component" value="Unassembled WGS sequence"/>
</dbReference>
<proteinExistence type="predicted"/>
<gene>
    <name evidence="1" type="ORF">HNQ81_001803</name>
</gene>
<dbReference type="RefSeq" id="WP_183350444.1">
    <property type="nucleotide sequence ID" value="NZ_JACHEO010000008.1"/>
</dbReference>
<reference evidence="1 2" key="1">
    <citation type="submission" date="2020-08" db="EMBL/GenBank/DDBJ databases">
        <title>Genomic Encyclopedia of Type Strains, Phase IV (KMG-IV): sequencing the most valuable type-strain genomes for metagenomic binning, comparative biology and taxonomic classification.</title>
        <authorList>
            <person name="Goeker M."/>
        </authorList>
    </citation>
    <scope>NUCLEOTIDE SEQUENCE [LARGE SCALE GENOMIC DNA]</scope>
    <source>
        <strain evidence="1 2">DSM 28570</strain>
    </source>
</reference>
<dbReference type="AlphaFoldDB" id="A0A840UQK7"/>
<organism evidence="1 2">
    <name type="scientific">Desulfoprunum benzoelyticum</name>
    <dbReference type="NCBI Taxonomy" id="1506996"/>
    <lineage>
        <taxon>Bacteria</taxon>
        <taxon>Pseudomonadati</taxon>
        <taxon>Thermodesulfobacteriota</taxon>
        <taxon>Desulfobulbia</taxon>
        <taxon>Desulfobulbales</taxon>
        <taxon>Desulfobulbaceae</taxon>
        <taxon>Desulfoprunum</taxon>
    </lineage>
</organism>